<name>W6T669_9LACO</name>
<comment type="caution">
    <text evidence="2">The sequence shown here is derived from an EMBL/GenBank/DDBJ whole genome shotgun (WGS) entry which is preliminary data.</text>
</comment>
<keyword evidence="1" id="KW-0472">Membrane</keyword>
<feature type="transmembrane region" description="Helical" evidence="1">
    <location>
        <begin position="21"/>
        <end position="41"/>
    </location>
</feature>
<gene>
    <name evidence="2" type="ORF">LFAB_12100</name>
</gene>
<accession>W6T669</accession>
<keyword evidence="1" id="KW-1133">Transmembrane helix</keyword>
<protein>
    <submittedName>
        <fullName evidence="2">Uncharacterized protein</fullName>
    </submittedName>
</protein>
<proteinExistence type="predicted"/>
<feature type="transmembrane region" description="Helical" evidence="1">
    <location>
        <begin position="179"/>
        <end position="200"/>
    </location>
</feature>
<dbReference type="eggNOG" id="ENOG502ZHCF">
    <property type="taxonomic scope" value="Bacteria"/>
</dbReference>
<sequence length="263" mass="29643">MSSKLKSVTRQFFQSQIRYLGGTYAWVVGILIVVPLIYDALTQQLSTYVFSNVIKGLALNFVFGFFIFIITWFTTDDFQLCIQNGISRRTFFRARLLSIVAITFVGDLIATIYNQIVWSPHLTNFLSNTAFGFYSKGFSSAWLAGLGAFLFGWLDYLCLGTLGMAIGSGLSLLSKRMRYTVLIAVPVVGLLLLNLLLTIFTKLPQAYLNRTWLNFLWWAVGDPGHQQAVGYFNPLVPTLFLVGFTTIFTAIASQCYRHLQVKK</sequence>
<dbReference type="OrthoDB" id="2249484at2"/>
<keyword evidence="1" id="KW-0812">Transmembrane</keyword>
<feature type="transmembrane region" description="Helical" evidence="1">
    <location>
        <begin position="235"/>
        <end position="256"/>
    </location>
</feature>
<dbReference type="AlphaFoldDB" id="W6T669"/>
<dbReference type="HOGENOM" id="CLU_092380_0_0_9"/>
<feature type="transmembrane region" description="Helical" evidence="1">
    <location>
        <begin position="141"/>
        <end position="167"/>
    </location>
</feature>
<dbReference type="EMBL" id="AWWK01000057">
    <property type="protein sequence ID" value="ETY73494.1"/>
    <property type="molecule type" value="Genomic_DNA"/>
</dbReference>
<feature type="transmembrane region" description="Helical" evidence="1">
    <location>
        <begin position="96"/>
        <end position="116"/>
    </location>
</feature>
<evidence type="ECO:0000313" key="3">
    <source>
        <dbReference type="Proteomes" id="UP000019247"/>
    </source>
</evidence>
<dbReference type="STRING" id="1400520.LFAB_12100"/>
<reference evidence="2 3" key="1">
    <citation type="journal article" date="2014" name="Genome Announc.">
        <title>Genome Sequence of Lactobacillus fabifermentans Strain T30PCM01, Isolated from Fermenting Grape Marc.</title>
        <authorList>
            <person name="Treu L."/>
            <person name="Vendramin V."/>
            <person name="Bovo B."/>
            <person name="Giacomini A."/>
            <person name="Corich V."/>
            <person name="Campanaro S."/>
        </authorList>
    </citation>
    <scope>NUCLEOTIDE SEQUENCE [LARGE SCALE GENOMIC DNA]</scope>
    <source>
        <strain evidence="2 3">T30PCM01</strain>
    </source>
</reference>
<dbReference type="RefSeq" id="WP_024623605.1">
    <property type="nucleotide sequence ID" value="NZ_KK036508.1"/>
</dbReference>
<dbReference type="PATRIC" id="fig|1400520.3.peg.2365"/>
<evidence type="ECO:0000313" key="2">
    <source>
        <dbReference type="EMBL" id="ETY73494.1"/>
    </source>
</evidence>
<organism evidence="2 3">
    <name type="scientific">Lactiplantibacillus fabifermentans T30PCM01</name>
    <dbReference type="NCBI Taxonomy" id="1400520"/>
    <lineage>
        <taxon>Bacteria</taxon>
        <taxon>Bacillati</taxon>
        <taxon>Bacillota</taxon>
        <taxon>Bacilli</taxon>
        <taxon>Lactobacillales</taxon>
        <taxon>Lactobacillaceae</taxon>
        <taxon>Lactiplantibacillus</taxon>
    </lineage>
</organism>
<dbReference type="Proteomes" id="UP000019247">
    <property type="component" value="Unassembled WGS sequence"/>
</dbReference>
<feature type="transmembrane region" description="Helical" evidence="1">
    <location>
        <begin position="53"/>
        <end position="75"/>
    </location>
</feature>
<evidence type="ECO:0000256" key="1">
    <source>
        <dbReference type="SAM" id="Phobius"/>
    </source>
</evidence>